<accession>A0A1F6UY87</accession>
<evidence type="ECO:0000256" key="2">
    <source>
        <dbReference type="ARBA" id="ARBA00008571"/>
    </source>
</evidence>
<dbReference type="InterPro" id="IPR050531">
    <property type="entry name" value="SdhE_FAD_assembly_factor"/>
</dbReference>
<keyword evidence="5" id="KW-0143">Chaperone</keyword>
<evidence type="ECO:0000256" key="4">
    <source>
        <dbReference type="ARBA" id="ARBA00022490"/>
    </source>
</evidence>
<name>A0A1F6UY87_9PROT</name>
<keyword evidence="4" id="KW-0963">Cytoplasm</keyword>
<comment type="similarity">
    <text evidence="2">Belongs to the SdhE FAD assembly factor family.</text>
</comment>
<dbReference type="GO" id="GO:0005737">
    <property type="term" value="C:cytoplasm"/>
    <property type="evidence" value="ECO:0007669"/>
    <property type="project" value="UniProtKB-SubCell"/>
</dbReference>
<evidence type="ECO:0000256" key="1">
    <source>
        <dbReference type="ARBA" id="ARBA00004496"/>
    </source>
</evidence>
<dbReference type="PANTHER" id="PTHR39585:SF1">
    <property type="entry name" value="FAD ASSEMBLY FACTOR SDHE"/>
    <property type="match status" value="1"/>
</dbReference>
<evidence type="ECO:0000256" key="5">
    <source>
        <dbReference type="ARBA" id="ARBA00023186"/>
    </source>
</evidence>
<evidence type="ECO:0000313" key="6">
    <source>
        <dbReference type="EMBL" id="OGI62303.1"/>
    </source>
</evidence>
<protein>
    <recommendedName>
        <fullName evidence="3">FAD assembly factor SdhE</fullName>
    </recommendedName>
</protein>
<reference evidence="6 7" key="1">
    <citation type="journal article" date="2016" name="Nat. Commun.">
        <title>Thousands of microbial genomes shed light on interconnected biogeochemical processes in an aquifer system.</title>
        <authorList>
            <person name="Anantharaman K."/>
            <person name="Brown C.T."/>
            <person name="Hug L.A."/>
            <person name="Sharon I."/>
            <person name="Castelle C.J."/>
            <person name="Probst A.J."/>
            <person name="Thomas B.C."/>
            <person name="Singh A."/>
            <person name="Wilkins M.J."/>
            <person name="Karaoz U."/>
            <person name="Brodie E.L."/>
            <person name="Williams K.H."/>
            <person name="Hubbard S.S."/>
            <person name="Banfield J.F."/>
        </authorList>
    </citation>
    <scope>NUCLEOTIDE SEQUENCE [LARGE SCALE GENOMIC DNA]</scope>
</reference>
<sequence>MTDDRERERLRWRCRRGMLELDLLFQRFIAREFDRLSDRDIDVLNQVLELPDNDLLEYCYGRRVPDDLEVQDLVRRIAG</sequence>
<dbReference type="SUPFAM" id="SSF109910">
    <property type="entry name" value="YgfY-like"/>
    <property type="match status" value="1"/>
</dbReference>
<dbReference type="InterPro" id="IPR036714">
    <property type="entry name" value="SDH_sf"/>
</dbReference>
<dbReference type="Proteomes" id="UP000179076">
    <property type="component" value="Unassembled WGS sequence"/>
</dbReference>
<dbReference type="AlphaFoldDB" id="A0A1F6UY87"/>
<dbReference type="Gene3D" id="1.10.150.250">
    <property type="entry name" value="Flavinator of succinate dehydrogenase"/>
    <property type="match status" value="1"/>
</dbReference>
<dbReference type="EMBL" id="MFSP01000180">
    <property type="protein sequence ID" value="OGI62303.1"/>
    <property type="molecule type" value="Genomic_DNA"/>
</dbReference>
<proteinExistence type="inferred from homology"/>
<comment type="caution">
    <text evidence="6">The sequence shown here is derived from an EMBL/GenBank/DDBJ whole genome shotgun (WGS) entry which is preliminary data.</text>
</comment>
<organism evidence="6 7">
    <name type="scientific">Candidatus Muproteobacteria bacterium RBG_16_60_9</name>
    <dbReference type="NCBI Taxonomy" id="1817755"/>
    <lineage>
        <taxon>Bacteria</taxon>
        <taxon>Pseudomonadati</taxon>
        <taxon>Pseudomonadota</taxon>
        <taxon>Candidatus Muproteobacteria</taxon>
    </lineage>
</organism>
<dbReference type="PANTHER" id="PTHR39585">
    <property type="entry name" value="FAD ASSEMBLY FACTOR SDHE"/>
    <property type="match status" value="1"/>
</dbReference>
<dbReference type="InterPro" id="IPR005631">
    <property type="entry name" value="SDH"/>
</dbReference>
<comment type="subcellular location">
    <subcellularLocation>
        <location evidence="1">Cytoplasm</location>
    </subcellularLocation>
</comment>
<dbReference type="GO" id="GO:0006105">
    <property type="term" value="P:succinate metabolic process"/>
    <property type="evidence" value="ECO:0007669"/>
    <property type="project" value="TreeGrafter"/>
</dbReference>
<gene>
    <name evidence="6" type="ORF">A2W18_03990</name>
</gene>
<evidence type="ECO:0000313" key="7">
    <source>
        <dbReference type="Proteomes" id="UP000179076"/>
    </source>
</evidence>
<evidence type="ECO:0000256" key="3">
    <source>
        <dbReference type="ARBA" id="ARBA00019418"/>
    </source>
</evidence>
<dbReference type="Pfam" id="PF03937">
    <property type="entry name" value="Sdh5"/>
    <property type="match status" value="1"/>
</dbReference>